<evidence type="ECO:0000313" key="3">
    <source>
        <dbReference type="EMBL" id="KAL3867117.1"/>
    </source>
</evidence>
<feature type="domain" description="DZIP3-like HEPN" evidence="2">
    <location>
        <begin position="63"/>
        <end position="183"/>
    </location>
</feature>
<evidence type="ECO:0000256" key="1">
    <source>
        <dbReference type="SAM" id="MobiDB-lite"/>
    </source>
</evidence>
<dbReference type="AlphaFoldDB" id="A0ABD3VZU0"/>
<dbReference type="Proteomes" id="UP001634394">
    <property type="component" value="Unassembled WGS sequence"/>
</dbReference>
<dbReference type="EMBL" id="JBJQND010000009">
    <property type="protein sequence ID" value="KAL3867117.1"/>
    <property type="molecule type" value="Genomic_DNA"/>
</dbReference>
<proteinExistence type="predicted"/>
<sequence>MATQSLSPEKTNFARLFLAISDVCTESLRVVLLRDVPCQNIKQAIIARWGLQYHSPKFDKYPYSVLFPNHQLDPNFSVSDCDLSLLYFLIRNVSLVRQPSLGWGKSVMNNPQDTSIGANVERLHELRNTVIHLQESRLSNQEFTSYWTKMRDCVTVIDTYLGGTTYQQKLDLLKTADMDPDYANRLIESFRTNLQDMQAEQNEHGQTLSDIREVLSQGFQDSKTADDRTIEGLSEVKDLIKDENRQLPQIAKDVNETKNIVKAIHKHLEGKANENDQKQPQLNGDQGVRTENATSYQDQHESEISLEKHDSRDSENTTNGNKNRVEKTDDESSRSESHLAPGQDAKLCITKQYAFLKTNLTRENGLVIAKCLLDQTLLSQDVYDRMANTCCARRHPIDMLLKKVIHGDKEEIIEAFFKRLKYECPKIARAVKETIITDKDRTRFAQLDARGIVTGGLFQKMWSGISECDVNFFKYHLCESEEVVEHITDVMLSRLHFSILDHCRILDCPTSVAMISVLFETMKLCKCDAVTELSDVVNPRLYQKWMESRSTQDRWWWRLFRWIQQSKLVINGIFKSEEIELKEVTIGSIILKFIAGVNFSVDLLTPETLKMKIKTLLKRGCLKSETEPWGVAHITVYIESPPNKDREEIHIYIDFPATDVSKEAEDHQAEMRIRNKEIMLEEMSPARLTQWILEQPCIEKSHRHLLESKLSERGLFRQEEMTVLLDFINGLENGDHLLEKYCEKNDPYVYNKVYRRHQESHSQQEIPGHRTAVTYVKGGGLQELFSFSIIINDE</sequence>
<feature type="non-terminal residue" evidence="3">
    <location>
        <position position="794"/>
    </location>
</feature>
<evidence type="ECO:0000313" key="4">
    <source>
        <dbReference type="Proteomes" id="UP001634394"/>
    </source>
</evidence>
<comment type="caution">
    <text evidence="3">The sequence shown here is derived from an EMBL/GenBank/DDBJ whole genome shotgun (WGS) entry which is preliminary data.</text>
</comment>
<accession>A0ABD3VZU0</accession>
<feature type="compositionally biased region" description="Polar residues" evidence="1">
    <location>
        <begin position="278"/>
        <end position="297"/>
    </location>
</feature>
<evidence type="ECO:0000259" key="2">
    <source>
        <dbReference type="Pfam" id="PF18738"/>
    </source>
</evidence>
<reference evidence="3 4" key="1">
    <citation type="submission" date="2024-11" db="EMBL/GenBank/DDBJ databases">
        <title>Chromosome-level genome assembly of the freshwater bivalve Anodonta woodiana.</title>
        <authorList>
            <person name="Chen X."/>
        </authorList>
    </citation>
    <scope>NUCLEOTIDE SEQUENCE [LARGE SCALE GENOMIC DNA]</scope>
    <source>
        <strain evidence="3">MN2024</strain>
        <tissue evidence="3">Gills</tissue>
    </source>
</reference>
<protein>
    <recommendedName>
        <fullName evidence="2">DZIP3-like HEPN domain-containing protein</fullName>
    </recommendedName>
</protein>
<organism evidence="3 4">
    <name type="scientific">Sinanodonta woodiana</name>
    <name type="common">Chinese pond mussel</name>
    <name type="synonym">Anodonta woodiana</name>
    <dbReference type="NCBI Taxonomy" id="1069815"/>
    <lineage>
        <taxon>Eukaryota</taxon>
        <taxon>Metazoa</taxon>
        <taxon>Spiralia</taxon>
        <taxon>Lophotrochozoa</taxon>
        <taxon>Mollusca</taxon>
        <taxon>Bivalvia</taxon>
        <taxon>Autobranchia</taxon>
        <taxon>Heteroconchia</taxon>
        <taxon>Palaeoheterodonta</taxon>
        <taxon>Unionida</taxon>
        <taxon>Unionoidea</taxon>
        <taxon>Unionidae</taxon>
        <taxon>Unioninae</taxon>
        <taxon>Sinanodonta</taxon>
    </lineage>
</organism>
<feature type="compositionally biased region" description="Basic and acidic residues" evidence="1">
    <location>
        <begin position="298"/>
        <end position="315"/>
    </location>
</feature>
<feature type="region of interest" description="Disordered" evidence="1">
    <location>
        <begin position="269"/>
        <end position="341"/>
    </location>
</feature>
<feature type="compositionally biased region" description="Basic and acidic residues" evidence="1">
    <location>
        <begin position="323"/>
        <end position="337"/>
    </location>
</feature>
<name>A0ABD3VZU0_SINWO</name>
<dbReference type="Pfam" id="PF18738">
    <property type="entry name" value="HEPN_DZIP3"/>
    <property type="match status" value="1"/>
</dbReference>
<dbReference type="InterPro" id="IPR041249">
    <property type="entry name" value="HEPN_DZIP3"/>
</dbReference>
<keyword evidence="4" id="KW-1185">Reference proteome</keyword>
<gene>
    <name evidence="3" type="ORF">ACJMK2_044347</name>
</gene>